<dbReference type="SUPFAM" id="SSF51717">
    <property type="entry name" value="Dihydropteroate synthetase-like"/>
    <property type="match status" value="1"/>
</dbReference>
<keyword evidence="10 12" id="KW-0289">Folate biosynthesis</keyword>
<protein>
    <recommendedName>
        <fullName evidence="6 12">Dihydropteroate synthase</fullName>
        <shortName evidence="12">DHPS</shortName>
        <ecNumber evidence="5 12">2.5.1.15</ecNumber>
    </recommendedName>
    <alternativeName>
        <fullName evidence="11 12">Dihydropteroate pyrophosphorylase</fullName>
    </alternativeName>
</protein>
<evidence type="ECO:0000256" key="4">
    <source>
        <dbReference type="ARBA" id="ARBA00009503"/>
    </source>
</evidence>
<organism evidence="14 15">
    <name type="scientific">Sulfuricaulis limicola</name>
    <dbReference type="NCBI Taxonomy" id="1620215"/>
    <lineage>
        <taxon>Bacteria</taxon>
        <taxon>Pseudomonadati</taxon>
        <taxon>Pseudomonadota</taxon>
        <taxon>Gammaproteobacteria</taxon>
        <taxon>Acidiferrobacterales</taxon>
        <taxon>Acidiferrobacteraceae</taxon>
        <taxon>Sulfuricaulis</taxon>
    </lineage>
</organism>
<evidence type="ECO:0000256" key="2">
    <source>
        <dbReference type="ARBA" id="ARBA00001946"/>
    </source>
</evidence>
<keyword evidence="7 12" id="KW-0808">Transferase</keyword>
<dbReference type="PANTHER" id="PTHR20941:SF1">
    <property type="entry name" value="FOLIC ACID SYNTHESIS PROTEIN FOL1"/>
    <property type="match status" value="1"/>
</dbReference>
<gene>
    <name evidence="14" type="ORF">SCL_2072</name>
</gene>
<evidence type="ECO:0000256" key="9">
    <source>
        <dbReference type="ARBA" id="ARBA00022842"/>
    </source>
</evidence>
<evidence type="ECO:0000256" key="1">
    <source>
        <dbReference type="ARBA" id="ARBA00000012"/>
    </source>
</evidence>
<evidence type="ECO:0000256" key="11">
    <source>
        <dbReference type="ARBA" id="ARBA00030193"/>
    </source>
</evidence>
<dbReference type="OrthoDB" id="9811744at2"/>
<keyword evidence="8 12" id="KW-0479">Metal-binding</keyword>
<evidence type="ECO:0000256" key="6">
    <source>
        <dbReference type="ARBA" id="ARBA00016919"/>
    </source>
</evidence>
<dbReference type="InterPro" id="IPR045031">
    <property type="entry name" value="DHP_synth-like"/>
</dbReference>
<dbReference type="Pfam" id="PF00809">
    <property type="entry name" value="Pterin_bind"/>
    <property type="match status" value="1"/>
</dbReference>
<evidence type="ECO:0000256" key="8">
    <source>
        <dbReference type="ARBA" id="ARBA00022723"/>
    </source>
</evidence>
<dbReference type="EMBL" id="AP014879">
    <property type="protein sequence ID" value="BAV34361.1"/>
    <property type="molecule type" value="Genomic_DNA"/>
</dbReference>
<dbReference type="AlphaFoldDB" id="A0A1B4XHS2"/>
<comment type="pathway">
    <text evidence="3 12">Cofactor biosynthesis; tetrahydrofolate biosynthesis; 7,8-dihydrofolate from 2-amino-4-hydroxy-6-hydroxymethyl-7,8-dihydropteridine diphosphate and 4-aminobenzoate: step 1/2.</text>
</comment>
<dbReference type="RefSeq" id="WP_096361110.1">
    <property type="nucleotide sequence ID" value="NZ_AP014879.1"/>
</dbReference>
<feature type="domain" description="Pterin-binding" evidence="13">
    <location>
        <begin position="16"/>
        <end position="268"/>
    </location>
</feature>
<reference evidence="14 15" key="1">
    <citation type="submission" date="2015-05" db="EMBL/GenBank/DDBJ databases">
        <title>Complete genome sequence of a sulfur-oxidizing gammaproteobacterium strain HA5.</title>
        <authorList>
            <person name="Miura A."/>
            <person name="Kojima H."/>
            <person name="Fukui M."/>
        </authorList>
    </citation>
    <scope>NUCLEOTIDE SEQUENCE [LARGE SCALE GENOMIC DNA]</scope>
    <source>
        <strain evidence="14 15">HA5</strain>
    </source>
</reference>
<dbReference type="FunFam" id="3.20.20.20:FF:000006">
    <property type="entry name" value="Dihydropteroate synthase"/>
    <property type="match status" value="1"/>
</dbReference>
<evidence type="ECO:0000256" key="3">
    <source>
        <dbReference type="ARBA" id="ARBA00004763"/>
    </source>
</evidence>
<dbReference type="PROSITE" id="PS00792">
    <property type="entry name" value="DHPS_1"/>
    <property type="match status" value="1"/>
</dbReference>
<dbReference type="GO" id="GO:0046656">
    <property type="term" value="P:folic acid biosynthetic process"/>
    <property type="evidence" value="ECO:0007669"/>
    <property type="project" value="UniProtKB-KW"/>
</dbReference>
<dbReference type="PANTHER" id="PTHR20941">
    <property type="entry name" value="FOLATE SYNTHESIS PROTEINS"/>
    <property type="match status" value="1"/>
</dbReference>
<dbReference type="InterPro" id="IPR011005">
    <property type="entry name" value="Dihydropteroate_synth-like_sf"/>
</dbReference>
<dbReference type="FunCoup" id="A0A1B4XHS2">
    <property type="interactions" value="479"/>
</dbReference>
<evidence type="ECO:0000313" key="14">
    <source>
        <dbReference type="EMBL" id="BAV34361.1"/>
    </source>
</evidence>
<comment type="cofactor">
    <cofactor evidence="2 12">
        <name>Mg(2+)</name>
        <dbReference type="ChEBI" id="CHEBI:18420"/>
    </cofactor>
</comment>
<keyword evidence="15" id="KW-1185">Reference proteome</keyword>
<dbReference type="CDD" id="cd00739">
    <property type="entry name" value="DHPS"/>
    <property type="match status" value="1"/>
</dbReference>
<evidence type="ECO:0000313" key="15">
    <source>
        <dbReference type="Proteomes" id="UP000243180"/>
    </source>
</evidence>
<evidence type="ECO:0000259" key="13">
    <source>
        <dbReference type="PROSITE" id="PS50972"/>
    </source>
</evidence>
<dbReference type="InParanoid" id="A0A1B4XHS2"/>
<dbReference type="PROSITE" id="PS50972">
    <property type="entry name" value="PTERIN_BINDING"/>
    <property type="match status" value="1"/>
</dbReference>
<dbReference type="Gene3D" id="3.20.20.20">
    <property type="entry name" value="Dihydropteroate synthase-like"/>
    <property type="match status" value="1"/>
</dbReference>
<comment type="function">
    <text evidence="12">Catalyzes the condensation of para-aminobenzoate (pABA) with 6-hydroxymethyl-7,8-dihydropterin diphosphate (DHPt-PP) to form 7,8-dihydropteroate (H2Pte), the immediate precursor of folate derivatives.</text>
</comment>
<name>A0A1B4XHS2_9GAMM</name>
<dbReference type="GO" id="GO:0004156">
    <property type="term" value="F:dihydropteroate synthase activity"/>
    <property type="evidence" value="ECO:0007669"/>
    <property type="project" value="UniProtKB-EC"/>
</dbReference>
<evidence type="ECO:0000256" key="5">
    <source>
        <dbReference type="ARBA" id="ARBA00012458"/>
    </source>
</evidence>
<evidence type="ECO:0000256" key="10">
    <source>
        <dbReference type="ARBA" id="ARBA00022909"/>
    </source>
</evidence>
<dbReference type="EC" id="2.5.1.15" evidence="5 12"/>
<dbReference type="Proteomes" id="UP000243180">
    <property type="component" value="Chromosome"/>
</dbReference>
<dbReference type="NCBIfam" id="TIGR01496">
    <property type="entry name" value="DHPS"/>
    <property type="match status" value="1"/>
</dbReference>
<keyword evidence="9 12" id="KW-0460">Magnesium</keyword>
<proteinExistence type="inferred from homology"/>
<dbReference type="GO" id="GO:0046654">
    <property type="term" value="P:tetrahydrofolate biosynthetic process"/>
    <property type="evidence" value="ECO:0007669"/>
    <property type="project" value="UniProtKB-UniPathway"/>
</dbReference>
<dbReference type="KEGG" id="slim:SCL_2072"/>
<dbReference type="GO" id="GO:0046872">
    <property type="term" value="F:metal ion binding"/>
    <property type="evidence" value="ECO:0007669"/>
    <property type="project" value="UniProtKB-KW"/>
</dbReference>
<evidence type="ECO:0000256" key="7">
    <source>
        <dbReference type="ARBA" id="ARBA00022679"/>
    </source>
</evidence>
<comment type="similarity">
    <text evidence="4 12">Belongs to the DHPS family.</text>
</comment>
<evidence type="ECO:0000256" key="12">
    <source>
        <dbReference type="RuleBase" id="RU361205"/>
    </source>
</evidence>
<dbReference type="UniPathway" id="UPA00077">
    <property type="reaction ID" value="UER00156"/>
</dbReference>
<sequence length="280" mass="30107">MTILDCAGRPLDLRRPAVMGILNVTPDSFSDGGVFLSPENAITQALRMAQEGADIIDIGGESTRPGARSVSAQEEMDRVLPVVEALHVRVPLPISIDTSKPEVMRAAVATGAGFINDVRALRAEGALMAAAELNVPVCLMHMRGEPRTMQDDPRYADVVGEVRDFLKQRLDACVNAGIPASRLIVDPGFGFGKTLEHNIELLRDLKKLQNLGTPVLVGLSRKSIIGKALGLPVAQRLHASVTLAVMAVQQGARIVRVHDVGPTVEALRMWSAVYPESSER</sequence>
<dbReference type="InterPro" id="IPR006390">
    <property type="entry name" value="DHP_synth_dom"/>
</dbReference>
<dbReference type="GO" id="GO:0005829">
    <property type="term" value="C:cytosol"/>
    <property type="evidence" value="ECO:0007669"/>
    <property type="project" value="TreeGrafter"/>
</dbReference>
<comment type="catalytic activity">
    <reaction evidence="1">
        <text>(7,8-dihydropterin-6-yl)methyl diphosphate + 4-aminobenzoate = 7,8-dihydropteroate + diphosphate</text>
        <dbReference type="Rhea" id="RHEA:19949"/>
        <dbReference type="ChEBI" id="CHEBI:17836"/>
        <dbReference type="ChEBI" id="CHEBI:17839"/>
        <dbReference type="ChEBI" id="CHEBI:33019"/>
        <dbReference type="ChEBI" id="CHEBI:72950"/>
        <dbReference type="EC" id="2.5.1.15"/>
    </reaction>
</comment>
<dbReference type="InterPro" id="IPR000489">
    <property type="entry name" value="Pterin-binding_dom"/>
</dbReference>
<accession>A0A1B4XHS2</accession>
<dbReference type="PROSITE" id="PS00793">
    <property type="entry name" value="DHPS_2"/>
    <property type="match status" value="1"/>
</dbReference>